<gene>
    <name evidence="2" type="ORF">FKW44_014476</name>
</gene>
<dbReference type="EMBL" id="CP045898">
    <property type="protein sequence ID" value="QQP40442.1"/>
    <property type="molecule type" value="Genomic_DNA"/>
</dbReference>
<proteinExistence type="predicted"/>
<evidence type="ECO:0000256" key="1">
    <source>
        <dbReference type="SAM" id="MobiDB-lite"/>
    </source>
</evidence>
<accession>A0A7T8GZ06</accession>
<evidence type="ECO:0000313" key="2">
    <source>
        <dbReference type="EMBL" id="QQP40442.1"/>
    </source>
</evidence>
<feature type="region of interest" description="Disordered" evidence="1">
    <location>
        <begin position="34"/>
        <end position="56"/>
    </location>
</feature>
<dbReference type="AlphaFoldDB" id="A0A7T8GZ06"/>
<name>A0A7T8GZ06_CALRO</name>
<feature type="compositionally biased region" description="Polar residues" evidence="1">
    <location>
        <begin position="44"/>
        <end position="56"/>
    </location>
</feature>
<reference evidence="3" key="1">
    <citation type="submission" date="2021-01" db="EMBL/GenBank/DDBJ databases">
        <title>Caligus Genome Assembly.</title>
        <authorList>
            <person name="Gallardo-Escarate C."/>
        </authorList>
    </citation>
    <scope>NUCLEOTIDE SEQUENCE [LARGE SCALE GENOMIC DNA]</scope>
</reference>
<sequence length="56" mass="6602">MAQEYDVSARDTWELVKADLVMKRFKYRKIHLLTRPQGSRGRQDQSYCSNGTHTTK</sequence>
<protein>
    <submittedName>
        <fullName evidence="2">Uncharacterized protein</fullName>
    </submittedName>
</protein>
<keyword evidence="3" id="KW-1185">Reference proteome</keyword>
<evidence type="ECO:0000313" key="3">
    <source>
        <dbReference type="Proteomes" id="UP000595437"/>
    </source>
</evidence>
<dbReference type="Proteomes" id="UP000595437">
    <property type="component" value="Chromosome 9"/>
</dbReference>
<organism evidence="2 3">
    <name type="scientific">Caligus rogercresseyi</name>
    <name type="common">Sea louse</name>
    <dbReference type="NCBI Taxonomy" id="217165"/>
    <lineage>
        <taxon>Eukaryota</taxon>
        <taxon>Metazoa</taxon>
        <taxon>Ecdysozoa</taxon>
        <taxon>Arthropoda</taxon>
        <taxon>Crustacea</taxon>
        <taxon>Multicrustacea</taxon>
        <taxon>Hexanauplia</taxon>
        <taxon>Copepoda</taxon>
        <taxon>Siphonostomatoida</taxon>
        <taxon>Caligidae</taxon>
        <taxon>Caligus</taxon>
    </lineage>
</organism>